<dbReference type="CDD" id="cd13578">
    <property type="entry name" value="PBP2_Bug27"/>
    <property type="match status" value="1"/>
</dbReference>
<evidence type="ECO:0000313" key="3">
    <source>
        <dbReference type="EMBL" id="OZI23773.1"/>
    </source>
</evidence>
<comment type="similarity">
    <text evidence="1">Belongs to the UPF0065 (bug) family.</text>
</comment>
<dbReference type="Gene3D" id="3.40.190.150">
    <property type="entry name" value="Bordetella uptake gene, domain 1"/>
    <property type="match status" value="1"/>
</dbReference>
<comment type="caution">
    <text evidence="3">The sequence shown here is derived from an EMBL/GenBank/DDBJ whole genome shotgun (WGS) entry which is preliminary data.</text>
</comment>
<dbReference type="SUPFAM" id="SSF53850">
    <property type="entry name" value="Periplasmic binding protein-like II"/>
    <property type="match status" value="1"/>
</dbReference>
<dbReference type="Gene3D" id="3.40.190.10">
    <property type="entry name" value="Periplasmic binding protein-like II"/>
    <property type="match status" value="1"/>
</dbReference>
<dbReference type="InterPro" id="IPR006311">
    <property type="entry name" value="TAT_signal"/>
</dbReference>
<evidence type="ECO:0000256" key="1">
    <source>
        <dbReference type="ARBA" id="ARBA00006987"/>
    </source>
</evidence>
<sequence length="332" mass="35038">MKPGRRRCIKALRGLGLALAMTATALAASGAHAASFPDKSVRMIVAFPAGGGTDIVARIIAERLTRLWGQQVIVDNRGGAGGVIGTEIAARAAPDGYTIFMATLGNMSINPHLYKMNVDPIKDLTPISNVVDVNFVLVANAAFPAKSVKDLIEMARSQPGKINFSSSGVGGAPHLAGELFNQMAGVKLTHIPYKGSAPSFTDLIGGQIPVTFDSLVQSLPYIQSGKLRALGVLGAHRSSLLPDVPTLAEAGLPGYEFTNWFGLVAPSGVPADRIRKLNADVQKVLAEPAVRQELEKMGADPAGDTPEAFGKQIRDDSAKWARIIQEQGIRAQ</sequence>
<dbReference type="PANTHER" id="PTHR42928">
    <property type="entry name" value="TRICARBOXYLATE-BINDING PROTEIN"/>
    <property type="match status" value="1"/>
</dbReference>
<evidence type="ECO:0000256" key="2">
    <source>
        <dbReference type="SAM" id="SignalP"/>
    </source>
</evidence>
<dbReference type="PIRSF" id="PIRSF017082">
    <property type="entry name" value="YflP"/>
    <property type="match status" value="1"/>
</dbReference>
<dbReference type="InterPro" id="IPR005064">
    <property type="entry name" value="BUG"/>
</dbReference>
<organism evidence="3 4">
    <name type="scientific">Bordetella genomosp. 9</name>
    <dbReference type="NCBI Taxonomy" id="1416803"/>
    <lineage>
        <taxon>Bacteria</taxon>
        <taxon>Pseudomonadati</taxon>
        <taxon>Pseudomonadota</taxon>
        <taxon>Betaproteobacteria</taxon>
        <taxon>Burkholderiales</taxon>
        <taxon>Alcaligenaceae</taxon>
        <taxon>Bordetella</taxon>
    </lineage>
</organism>
<dbReference type="RefSeq" id="WP_179283311.1">
    <property type="nucleotide sequence ID" value="NZ_NEVJ01000002.1"/>
</dbReference>
<feature type="signal peptide" evidence="2">
    <location>
        <begin position="1"/>
        <end position="33"/>
    </location>
</feature>
<protein>
    <recommendedName>
        <fullName evidence="5">LacI family transcriptional regulator</fullName>
    </recommendedName>
</protein>
<proteinExistence type="inferred from homology"/>
<dbReference type="PROSITE" id="PS51318">
    <property type="entry name" value="TAT"/>
    <property type="match status" value="1"/>
</dbReference>
<keyword evidence="4" id="KW-1185">Reference proteome</keyword>
<accession>A0A261RHI1</accession>
<dbReference type="AlphaFoldDB" id="A0A261RHI1"/>
<dbReference type="InterPro" id="IPR042100">
    <property type="entry name" value="Bug_dom1"/>
</dbReference>
<dbReference type="EMBL" id="NEVJ01000002">
    <property type="protein sequence ID" value="OZI23773.1"/>
    <property type="molecule type" value="Genomic_DNA"/>
</dbReference>
<feature type="chain" id="PRO_5011994809" description="LacI family transcriptional regulator" evidence="2">
    <location>
        <begin position="34"/>
        <end position="332"/>
    </location>
</feature>
<dbReference type="Proteomes" id="UP000216857">
    <property type="component" value="Unassembled WGS sequence"/>
</dbReference>
<gene>
    <name evidence="3" type="ORF">CAL26_10120</name>
</gene>
<dbReference type="PANTHER" id="PTHR42928:SF5">
    <property type="entry name" value="BLR1237 PROTEIN"/>
    <property type="match status" value="1"/>
</dbReference>
<reference evidence="3" key="1">
    <citation type="submission" date="2017-05" db="EMBL/GenBank/DDBJ databases">
        <title>Complete and WGS of Bordetella genogroups.</title>
        <authorList>
            <person name="Spilker T."/>
            <person name="Lipuma J."/>
        </authorList>
    </citation>
    <scope>NUCLEOTIDE SEQUENCE</scope>
    <source>
        <strain evidence="3">AU21707</strain>
    </source>
</reference>
<evidence type="ECO:0000313" key="4">
    <source>
        <dbReference type="Proteomes" id="UP000216857"/>
    </source>
</evidence>
<dbReference type="Pfam" id="PF03401">
    <property type="entry name" value="TctC"/>
    <property type="match status" value="1"/>
</dbReference>
<evidence type="ECO:0008006" key="5">
    <source>
        <dbReference type="Google" id="ProtNLM"/>
    </source>
</evidence>
<keyword evidence="2" id="KW-0732">Signal</keyword>
<name>A0A261RHI1_9BORD</name>